<dbReference type="AlphaFoldDB" id="A0A235B7Y5"/>
<keyword evidence="11" id="KW-1185">Reference proteome</keyword>
<keyword evidence="4" id="KW-0479">Metal-binding</keyword>
<dbReference type="OrthoDB" id="9803707at2"/>
<dbReference type="PROSITE" id="PS00365">
    <property type="entry name" value="NIR_SIR"/>
    <property type="match status" value="1"/>
</dbReference>
<dbReference type="PANTHER" id="PTHR32439">
    <property type="entry name" value="FERREDOXIN--NITRITE REDUCTASE, CHLOROPLASTIC"/>
    <property type="match status" value="1"/>
</dbReference>
<evidence type="ECO:0000256" key="1">
    <source>
        <dbReference type="ARBA" id="ARBA00010429"/>
    </source>
</evidence>
<dbReference type="Proteomes" id="UP000215459">
    <property type="component" value="Unassembled WGS sequence"/>
</dbReference>
<dbReference type="InterPro" id="IPR045854">
    <property type="entry name" value="NO2/SO3_Rdtase_4Fe4S_sf"/>
</dbReference>
<evidence type="ECO:0000256" key="6">
    <source>
        <dbReference type="ARBA" id="ARBA00023004"/>
    </source>
</evidence>
<dbReference type="InterPro" id="IPR051329">
    <property type="entry name" value="NIR_SIR_4Fe-4S"/>
</dbReference>
<comment type="similarity">
    <text evidence="1">Belongs to the nitrite and sulfite reductase 4Fe-4S domain family.</text>
</comment>
<gene>
    <name evidence="10" type="ORF">CHM34_06150</name>
</gene>
<reference evidence="10 11" key="1">
    <citation type="submission" date="2017-07" db="EMBL/GenBank/DDBJ databases">
        <title>The genome sequence of Paludifilum halophilum highlights mechanisms for microbial adaptation to high salt environemnts.</title>
        <authorList>
            <person name="Belbahri L."/>
        </authorList>
    </citation>
    <scope>NUCLEOTIDE SEQUENCE [LARGE SCALE GENOMIC DNA]</scope>
    <source>
        <strain evidence="10 11">DSM 102817</strain>
    </source>
</reference>
<dbReference type="RefSeq" id="WP_094263719.1">
    <property type="nucleotide sequence ID" value="NZ_NOWF01000003.1"/>
</dbReference>
<keyword evidence="7" id="KW-0411">Iron-sulfur</keyword>
<dbReference type="Gene3D" id="3.90.480.20">
    <property type="match status" value="1"/>
</dbReference>
<comment type="caution">
    <text evidence="10">The sequence shown here is derived from an EMBL/GenBank/DDBJ whole genome shotgun (WGS) entry which is preliminary data.</text>
</comment>
<dbReference type="GO" id="GO:0016491">
    <property type="term" value="F:oxidoreductase activity"/>
    <property type="evidence" value="ECO:0007669"/>
    <property type="project" value="UniProtKB-KW"/>
</dbReference>
<dbReference type="EMBL" id="NOWF01000003">
    <property type="protein sequence ID" value="OYD08414.1"/>
    <property type="molecule type" value="Genomic_DNA"/>
</dbReference>
<dbReference type="InterPro" id="IPR005117">
    <property type="entry name" value="NiRdtase/SiRdtase_haem-b_fer"/>
</dbReference>
<dbReference type="GO" id="GO:0051539">
    <property type="term" value="F:4 iron, 4 sulfur cluster binding"/>
    <property type="evidence" value="ECO:0007669"/>
    <property type="project" value="UniProtKB-KW"/>
</dbReference>
<name>A0A235B7Y5_9BACL</name>
<organism evidence="10 11">
    <name type="scientific">Paludifilum halophilum</name>
    <dbReference type="NCBI Taxonomy" id="1642702"/>
    <lineage>
        <taxon>Bacteria</taxon>
        <taxon>Bacillati</taxon>
        <taxon>Bacillota</taxon>
        <taxon>Bacilli</taxon>
        <taxon>Bacillales</taxon>
        <taxon>Thermoactinomycetaceae</taxon>
        <taxon>Paludifilum</taxon>
    </lineage>
</organism>
<evidence type="ECO:0000313" key="10">
    <source>
        <dbReference type="EMBL" id="OYD08414.1"/>
    </source>
</evidence>
<dbReference type="PRINTS" id="PR00397">
    <property type="entry name" value="SIROHAEM"/>
</dbReference>
<dbReference type="SUPFAM" id="SSF56014">
    <property type="entry name" value="Nitrite and sulphite reductase 4Fe-4S domain-like"/>
    <property type="match status" value="2"/>
</dbReference>
<keyword evidence="5" id="KW-0560">Oxidoreductase</keyword>
<dbReference type="Pfam" id="PF03460">
    <property type="entry name" value="NIR_SIR_ferr"/>
    <property type="match status" value="2"/>
</dbReference>
<keyword evidence="3" id="KW-0349">Heme</keyword>
<evidence type="ECO:0000256" key="2">
    <source>
        <dbReference type="ARBA" id="ARBA00022485"/>
    </source>
</evidence>
<sequence>MTYTKHWANNEKLNDTEKQKLETDGLDIFKEIPRYAEEGFSSIPKERWPLFKWAGLYLQKPREDGYFMMRVCVPSGVLNYEQATTLAGIARDYGRDIFDVTTRQAIQFHWLRIGEIPDIFRRLERVGLSTAGACGDITRNIVGNPLAGIDPNELIDTRSIVKEVFDHFQHNKDFSNLPRKYKMSISANVHNASHAEINCVAFTPAVKEIDGKTVPGFHLKVGGGLSSRPYLAQELDLFIQPERVKDVAVAVTTIFRDYGYRQKRTRARLKFLMADWGPEKFREKLLEYTGPLPSRGESRLEEWNAGYFYGVHPQKQKGLSYIGFNVPIGRMTSEEVFELARISKEYGNGEIRTCNSQNVIIPNIPDEKVEDLLKENVFRRISVHPRHFIAYSVSCTGIEYCNLALVETKERMRRIAEYLDEEIALDVPVRIHMVGCPNSCGQRQIADIGLQGIKMKSKEKQGLVDAFEIYVGGTLDHGGKFNQKLKGKVDGEHLAPVLRELLAFFKEEKVAGESFYRFVERVGVERLQQELNDILSRVVPQAS</sequence>
<dbReference type="InterPro" id="IPR036136">
    <property type="entry name" value="Nit/Sulf_reduc_fer-like_dom_sf"/>
</dbReference>
<evidence type="ECO:0000256" key="5">
    <source>
        <dbReference type="ARBA" id="ARBA00023002"/>
    </source>
</evidence>
<evidence type="ECO:0000259" key="8">
    <source>
        <dbReference type="Pfam" id="PF01077"/>
    </source>
</evidence>
<keyword evidence="6" id="KW-0408">Iron</keyword>
<evidence type="ECO:0000313" key="11">
    <source>
        <dbReference type="Proteomes" id="UP000215459"/>
    </source>
</evidence>
<dbReference type="GO" id="GO:0046872">
    <property type="term" value="F:metal ion binding"/>
    <property type="evidence" value="ECO:0007669"/>
    <property type="project" value="UniProtKB-KW"/>
</dbReference>
<feature type="domain" description="Nitrite/sulphite reductase 4Fe-4S" evidence="8">
    <location>
        <begin position="135"/>
        <end position="289"/>
    </location>
</feature>
<feature type="domain" description="Nitrite/Sulfite reductase ferredoxin-like" evidence="9">
    <location>
        <begin position="312"/>
        <end position="375"/>
    </location>
</feature>
<dbReference type="PANTHER" id="PTHR32439:SF0">
    <property type="entry name" value="FERREDOXIN--NITRITE REDUCTASE, CHLOROPLASTIC"/>
    <property type="match status" value="1"/>
</dbReference>
<protein>
    <submittedName>
        <fullName evidence="10">Ferredoxin--nitrite reductase</fullName>
    </submittedName>
</protein>
<feature type="domain" description="Nitrite/sulphite reductase 4Fe-4S" evidence="8">
    <location>
        <begin position="393"/>
        <end position="533"/>
    </location>
</feature>
<evidence type="ECO:0000259" key="9">
    <source>
        <dbReference type="Pfam" id="PF03460"/>
    </source>
</evidence>
<accession>A0A235B7Y5</accession>
<keyword evidence="2" id="KW-0004">4Fe-4S</keyword>
<dbReference type="GO" id="GO:0020037">
    <property type="term" value="F:heme binding"/>
    <property type="evidence" value="ECO:0007669"/>
    <property type="project" value="InterPro"/>
</dbReference>
<feature type="domain" description="Nitrite/Sulfite reductase ferredoxin-like" evidence="9">
    <location>
        <begin position="62"/>
        <end position="125"/>
    </location>
</feature>
<dbReference type="Pfam" id="PF01077">
    <property type="entry name" value="NIR_SIR"/>
    <property type="match status" value="2"/>
</dbReference>
<evidence type="ECO:0000256" key="4">
    <source>
        <dbReference type="ARBA" id="ARBA00022723"/>
    </source>
</evidence>
<proteinExistence type="inferred from homology"/>
<dbReference type="SUPFAM" id="SSF55124">
    <property type="entry name" value="Nitrite/Sulfite reductase N-terminal domain-like"/>
    <property type="match status" value="2"/>
</dbReference>
<dbReference type="InterPro" id="IPR006067">
    <property type="entry name" value="NO2/SO3_Rdtase_4Fe4S_dom"/>
</dbReference>
<dbReference type="InterPro" id="IPR006066">
    <property type="entry name" value="NO2/SO3_Rdtase_FeS/sirohaem_BS"/>
</dbReference>
<evidence type="ECO:0000256" key="7">
    <source>
        <dbReference type="ARBA" id="ARBA00023014"/>
    </source>
</evidence>
<evidence type="ECO:0000256" key="3">
    <source>
        <dbReference type="ARBA" id="ARBA00022617"/>
    </source>
</evidence>
<dbReference type="Gene3D" id="3.30.413.10">
    <property type="entry name" value="Sulfite Reductase Hemoprotein, domain 1"/>
    <property type="match status" value="2"/>
</dbReference>